<dbReference type="EMBL" id="KN833745">
    <property type="protein sequence ID" value="KIK21911.1"/>
    <property type="molecule type" value="Genomic_DNA"/>
</dbReference>
<dbReference type="HOGENOM" id="CLU_3051283_0_0_1"/>
<dbReference type="AlphaFoldDB" id="A0A0C9YYR1"/>
<evidence type="ECO:0000313" key="1">
    <source>
        <dbReference type="EMBL" id="KIK21911.1"/>
    </source>
</evidence>
<keyword evidence="2" id="KW-1185">Reference proteome</keyword>
<accession>A0A0C9YYR1</accession>
<protein>
    <submittedName>
        <fullName evidence="1">Uncharacterized protein</fullName>
    </submittedName>
</protein>
<gene>
    <name evidence="1" type="ORF">PISMIDRAFT_680872</name>
</gene>
<proteinExistence type="predicted"/>
<reference evidence="2" key="2">
    <citation type="submission" date="2015-01" db="EMBL/GenBank/DDBJ databases">
        <title>Evolutionary Origins and Diversification of the Mycorrhizal Mutualists.</title>
        <authorList>
            <consortium name="DOE Joint Genome Institute"/>
            <consortium name="Mycorrhizal Genomics Consortium"/>
            <person name="Kohler A."/>
            <person name="Kuo A."/>
            <person name="Nagy L.G."/>
            <person name="Floudas D."/>
            <person name="Copeland A."/>
            <person name="Barry K.W."/>
            <person name="Cichocki N."/>
            <person name="Veneault-Fourrey C."/>
            <person name="LaButti K."/>
            <person name="Lindquist E.A."/>
            <person name="Lipzen A."/>
            <person name="Lundell T."/>
            <person name="Morin E."/>
            <person name="Murat C."/>
            <person name="Riley R."/>
            <person name="Ohm R."/>
            <person name="Sun H."/>
            <person name="Tunlid A."/>
            <person name="Henrissat B."/>
            <person name="Grigoriev I.V."/>
            <person name="Hibbett D.S."/>
            <person name="Martin F."/>
        </authorList>
    </citation>
    <scope>NUCLEOTIDE SEQUENCE [LARGE SCALE GENOMIC DNA]</scope>
    <source>
        <strain evidence="2">441</strain>
    </source>
</reference>
<sequence>MTPLSGVDIHSNNLTKLFVYLYKPTTSFTIITTNSRRHVIPSVSKQIGGNPVLL</sequence>
<name>A0A0C9YYR1_9AGAM</name>
<evidence type="ECO:0000313" key="2">
    <source>
        <dbReference type="Proteomes" id="UP000054018"/>
    </source>
</evidence>
<dbReference type="Proteomes" id="UP000054018">
    <property type="component" value="Unassembled WGS sequence"/>
</dbReference>
<reference evidence="1 2" key="1">
    <citation type="submission" date="2014-04" db="EMBL/GenBank/DDBJ databases">
        <authorList>
            <consortium name="DOE Joint Genome Institute"/>
            <person name="Kuo A."/>
            <person name="Kohler A."/>
            <person name="Costa M.D."/>
            <person name="Nagy L.G."/>
            <person name="Floudas D."/>
            <person name="Copeland A."/>
            <person name="Barry K.W."/>
            <person name="Cichocki N."/>
            <person name="Veneault-Fourrey C."/>
            <person name="LaButti K."/>
            <person name="Lindquist E.A."/>
            <person name="Lipzen A."/>
            <person name="Lundell T."/>
            <person name="Morin E."/>
            <person name="Murat C."/>
            <person name="Sun H."/>
            <person name="Tunlid A."/>
            <person name="Henrissat B."/>
            <person name="Grigoriev I.V."/>
            <person name="Hibbett D.S."/>
            <person name="Martin F."/>
            <person name="Nordberg H.P."/>
            <person name="Cantor M.N."/>
            <person name="Hua S.X."/>
        </authorList>
    </citation>
    <scope>NUCLEOTIDE SEQUENCE [LARGE SCALE GENOMIC DNA]</scope>
    <source>
        <strain evidence="1 2">441</strain>
    </source>
</reference>
<organism evidence="1 2">
    <name type="scientific">Pisolithus microcarpus 441</name>
    <dbReference type="NCBI Taxonomy" id="765257"/>
    <lineage>
        <taxon>Eukaryota</taxon>
        <taxon>Fungi</taxon>
        <taxon>Dikarya</taxon>
        <taxon>Basidiomycota</taxon>
        <taxon>Agaricomycotina</taxon>
        <taxon>Agaricomycetes</taxon>
        <taxon>Agaricomycetidae</taxon>
        <taxon>Boletales</taxon>
        <taxon>Sclerodermatineae</taxon>
        <taxon>Pisolithaceae</taxon>
        <taxon>Pisolithus</taxon>
    </lineage>
</organism>